<comment type="caution">
    <text evidence="1">The sequence shown here is derived from an EMBL/GenBank/DDBJ whole genome shotgun (WGS) entry which is preliminary data.</text>
</comment>
<accession>A0A919GG13</accession>
<evidence type="ECO:0000313" key="1">
    <source>
        <dbReference type="EMBL" id="GHH84023.1"/>
    </source>
</evidence>
<dbReference type="AlphaFoldDB" id="A0A919GG13"/>
<sequence>MSGNGNGNGKKPAVGTYAVDTRTGRVGRVMGHEGPYVQLRPVGGGREWDCAPEAVRPATTIERLRAATAYENARSRGEVP</sequence>
<dbReference type="EMBL" id="BNAT01000003">
    <property type="protein sequence ID" value="GHH84023.1"/>
    <property type="molecule type" value="Genomic_DNA"/>
</dbReference>
<organism evidence="1 2">
    <name type="scientific">Streptomyces capitiformicae</name>
    <dbReference type="NCBI Taxonomy" id="2014920"/>
    <lineage>
        <taxon>Bacteria</taxon>
        <taxon>Bacillati</taxon>
        <taxon>Actinomycetota</taxon>
        <taxon>Actinomycetes</taxon>
        <taxon>Kitasatosporales</taxon>
        <taxon>Streptomycetaceae</taxon>
        <taxon>Streptomyces</taxon>
    </lineage>
</organism>
<gene>
    <name evidence="1" type="ORF">GCM10017771_12250</name>
</gene>
<reference evidence="1" key="1">
    <citation type="journal article" date="2014" name="Int. J. Syst. Evol. Microbiol.">
        <title>Complete genome sequence of Corynebacterium casei LMG S-19264T (=DSM 44701T), isolated from a smear-ripened cheese.</title>
        <authorList>
            <consortium name="US DOE Joint Genome Institute (JGI-PGF)"/>
            <person name="Walter F."/>
            <person name="Albersmeier A."/>
            <person name="Kalinowski J."/>
            <person name="Ruckert C."/>
        </authorList>
    </citation>
    <scope>NUCLEOTIDE SEQUENCE</scope>
    <source>
        <strain evidence="1">CGMCC 4.7403</strain>
    </source>
</reference>
<protein>
    <recommendedName>
        <fullName evidence="3">Secreted protein</fullName>
    </recommendedName>
</protein>
<proteinExistence type="predicted"/>
<evidence type="ECO:0008006" key="3">
    <source>
        <dbReference type="Google" id="ProtNLM"/>
    </source>
</evidence>
<dbReference type="RefSeq" id="WP_189781340.1">
    <property type="nucleotide sequence ID" value="NZ_BNAT01000003.1"/>
</dbReference>
<dbReference type="Proteomes" id="UP000603227">
    <property type="component" value="Unassembled WGS sequence"/>
</dbReference>
<evidence type="ECO:0000313" key="2">
    <source>
        <dbReference type="Proteomes" id="UP000603227"/>
    </source>
</evidence>
<keyword evidence="2" id="KW-1185">Reference proteome</keyword>
<reference evidence="1" key="2">
    <citation type="submission" date="2020-09" db="EMBL/GenBank/DDBJ databases">
        <authorList>
            <person name="Sun Q."/>
            <person name="Zhou Y."/>
        </authorList>
    </citation>
    <scope>NUCLEOTIDE SEQUENCE</scope>
    <source>
        <strain evidence="1">CGMCC 4.7403</strain>
    </source>
</reference>
<name>A0A919GG13_9ACTN</name>